<accession>A0A1M3KX61</accession>
<dbReference type="STRING" id="1895771.BGO89_11110"/>
<dbReference type="SUPFAM" id="SSF53474">
    <property type="entry name" value="alpha/beta-Hydrolases"/>
    <property type="match status" value="1"/>
</dbReference>
<evidence type="ECO:0000313" key="3">
    <source>
        <dbReference type="Proteomes" id="UP000184233"/>
    </source>
</evidence>
<reference evidence="2 3" key="1">
    <citation type="submission" date="2016-09" db="EMBL/GenBank/DDBJ databases">
        <title>Genome-resolved meta-omics ties microbial dynamics to process performance in biotechnology for thiocyanate degradation.</title>
        <authorList>
            <person name="Kantor R.S."/>
            <person name="Huddy R.J."/>
            <person name="Iyer R."/>
            <person name="Thomas B.C."/>
            <person name="Brown C.T."/>
            <person name="Anantharaman K."/>
            <person name="Tringe S."/>
            <person name="Hettich R.L."/>
            <person name="Harrison S.T."/>
            <person name="Banfield J.F."/>
        </authorList>
    </citation>
    <scope>NUCLEOTIDE SEQUENCE [LARGE SCALE GENOMIC DNA]</scope>
    <source>
        <strain evidence="2">59-99</strain>
    </source>
</reference>
<dbReference type="InterPro" id="IPR000073">
    <property type="entry name" value="AB_hydrolase_1"/>
</dbReference>
<dbReference type="AlphaFoldDB" id="A0A1M3KX61"/>
<proteinExistence type="predicted"/>
<evidence type="ECO:0000259" key="1">
    <source>
        <dbReference type="Pfam" id="PF00561"/>
    </source>
</evidence>
<dbReference type="Pfam" id="PF00561">
    <property type="entry name" value="Abhydrolase_1"/>
    <property type="match status" value="1"/>
</dbReference>
<name>A0A1M3KX61_9BACT</name>
<feature type="domain" description="AB hydrolase-1" evidence="1">
    <location>
        <begin position="33"/>
        <end position="132"/>
    </location>
</feature>
<dbReference type="Proteomes" id="UP000184233">
    <property type="component" value="Unassembled WGS sequence"/>
</dbReference>
<dbReference type="Gene3D" id="3.40.50.1820">
    <property type="entry name" value="alpha/beta hydrolase"/>
    <property type="match status" value="1"/>
</dbReference>
<organism evidence="2 3">
    <name type="scientific">Candidatus Kapaibacterium thiocyanatum</name>
    <dbReference type="NCBI Taxonomy" id="1895771"/>
    <lineage>
        <taxon>Bacteria</taxon>
        <taxon>Pseudomonadati</taxon>
        <taxon>Candidatus Kapaibacteriota</taxon>
        <taxon>Candidatus Kapaibacteriia</taxon>
        <taxon>Candidatus Kapaibacteriales</taxon>
        <taxon>Candidatus Kapaibacteriaceae</taxon>
        <taxon>Candidatus Kapaibacterium</taxon>
    </lineage>
</organism>
<sequence length="283" mass="31215">MTIAERTITIPNGDGRDLHATITRSTGERPMDLVLLLHGFKGFRNWGFFPVTAQHLADAGFVTVRMDFSGNGMNGGADRVVDLDAFARNTISAEVHDAHTMIAHLRAMADQLGWNGRLHIVGHSRGGGIAHVVGRELIEGNKSPDTTLSRCVVWNSVGTWQRWTPRQRAAWQDAGFVEMENARTGQKLRMDVSYAEDIERASDRLDLVRASGVLADGMLYIHADQDITVPLKEVKALRSRSGTSAPLYVVPNTTHTFGMTHPLDHITPALVEVLETTTSWLRS</sequence>
<protein>
    <recommendedName>
        <fullName evidence="1">AB hydrolase-1 domain-containing protein</fullName>
    </recommendedName>
</protein>
<gene>
    <name evidence="2" type="ORF">BGO89_11110</name>
</gene>
<evidence type="ECO:0000313" key="2">
    <source>
        <dbReference type="EMBL" id="OJX57051.1"/>
    </source>
</evidence>
<dbReference type="EMBL" id="MKVH01000024">
    <property type="protein sequence ID" value="OJX57051.1"/>
    <property type="molecule type" value="Genomic_DNA"/>
</dbReference>
<dbReference type="InterPro" id="IPR029058">
    <property type="entry name" value="AB_hydrolase_fold"/>
</dbReference>
<comment type="caution">
    <text evidence="2">The sequence shown here is derived from an EMBL/GenBank/DDBJ whole genome shotgun (WGS) entry which is preliminary data.</text>
</comment>